<name>A0A220UA09_9MICO</name>
<gene>
    <name evidence="4" type="ORF">CFK39_03150</name>
</gene>
<feature type="compositionally biased region" description="Pro residues" evidence="2">
    <location>
        <begin position="411"/>
        <end position="424"/>
    </location>
</feature>
<proteinExistence type="predicted"/>
<dbReference type="AlphaFoldDB" id="A0A220UA09"/>
<feature type="compositionally biased region" description="Low complexity" evidence="2">
    <location>
        <begin position="320"/>
        <end position="341"/>
    </location>
</feature>
<sequence>MSEETEGEGTPLLGAGTWTKQGPATLVLRENAWVVLVPGLRKQVIEAAWTVLGEKPAPEEFLDRLVEAGELESADKLTALLFGFHDGDHGVFGVKGTTPIAVYTAEGAQQIAGTEDDPFVVRTLDGVRRTAFGDLPLEDGLGAPRLEAGIVPIRGFVHVTMDPADLEEGERAALAEQVEQDGRSIEDPEVKKRRAERPAPKPVRAPEVSRPAAGTTTPGGASPAVSRGGTGSSAPSATDAAPVSEASAPNMFDGLFGGGAPPSRVEAPAPPETAVTAPPATAAPAAAQPATTPGAAPAPSPQPAPPATPASPAPAPATTPSPGAALTEASAAAVAPGATEAGQSPTVRKRRLVSSSLFDRKDRSRPTGASSAAEAATAHPDPATASPAEPPAASPSPEVAPATAAASPRTAPLPAPPSSNPTPEPLRDDNVPHMTAGDELSSPVTRIEPIDDPDGPEREPAPARRRAPDARGTATASTAGDLENSGAYDDLFGKTVFRRIEDAAVRRGEEGDEASESTQAEPETAAAGTATATSPSPMSSNPEPDTTAVPEPEPAPTSAPSEFIDWVPGVGRTAPEIAQTAARRASARPAPEPAYPQVHMAERPPAPNTGSRPAPTPPPMPMQPPAPYEQAGSYPPRSGTMNTGAAGQQIGDQPRPGQPSRYPQGPVNPGAAGHHLGFRGPQPAPGHSGGSGQHAPGGAPDRNAPAPGWTGSPNPPRPPQHAAVPPQHMPRQQGTPPQQGSPAPQNAAPRPRQAPAAAAGGAGHSTGNAVSLPGLVCVNGHPDSSERAACRFCGAPLQGLPRTVTRPPLGVVQISGGDRFVLDRTAIVGRRPRASRVSGNDVPQLVTVPSPQQDISRSHLELRLEGWHVVALDLGTTNGTTLHREGFEPVRLRPREGVVLYDGDHLDLGDGILLEFGERV</sequence>
<feature type="compositionally biased region" description="Low complexity" evidence="2">
    <location>
        <begin position="720"/>
        <end position="730"/>
    </location>
</feature>
<evidence type="ECO:0000313" key="5">
    <source>
        <dbReference type="Proteomes" id="UP000198398"/>
    </source>
</evidence>
<feature type="domain" description="FHA" evidence="3">
    <location>
        <begin position="826"/>
        <end position="887"/>
    </location>
</feature>
<dbReference type="KEGG" id="brv:CFK39_03150"/>
<feature type="compositionally biased region" description="Low complexity" evidence="2">
    <location>
        <begin position="366"/>
        <end position="387"/>
    </location>
</feature>
<dbReference type="CDD" id="cd00060">
    <property type="entry name" value="FHA"/>
    <property type="match status" value="1"/>
</dbReference>
<evidence type="ECO:0000256" key="1">
    <source>
        <dbReference type="ARBA" id="ARBA00022553"/>
    </source>
</evidence>
<reference evidence="5" key="1">
    <citation type="submission" date="2017-07" db="EMBL/GenBank/DDBJ databases">
        <title>Brachybacterium sp. VR2415.</title>
        <authorList>
            <person name="Tak E.J."/>
            <person name="Bae J.-W."/>
        </authorList>
    </citation>
    <scope>NUCLEOTIDE SEQUENCE [LARGE SCALE GENOMIC DNA]</scope>
    <source>
        <strain evidence="5">VR2415</strain>
    </source>
</reference>
<evidence type="ECO:0000313" key="4">
    <source>
        <dbReference type="EMBL" id="ASK64989.1"/>
    </source>
</evidence>
<feature type="compositionally biased region" description="Basic and acidic residues" evidence="2">
    <location>
        <begin position="498"/>
        <end position="509"/>
    </location>
</feature>
<dbReference type="SUPFAM" id="SSF49879">
    <property type="entry name" value="SMAD/FHA domain"/>
    <property type="match status" value="1"/>
</dbReference>
<evidence type="ECO:0000259" key="3">
    <source>
        <dbReference type="PROSITE" id="PS50006"/>
    </source>
</evidence>
<dbReference type="InterPro" id="IPR008984">
    <property type="entry name" value="SMAD_FHA_dom_sf"/>
</dbReference>
<keyword evidence="1" id="KW-0597">Phosphoprotein</keyword>
<protein>
    <recommendedName>
        <fullName evidence="3">FHA domain-containing protein</fullName>
    </recommendedName>
</protein>
<organism evidence="4 5">
    <name type="scientific">Brachybacterium avium</name>
    <dbReference type="NCBI Taxonomy" id="2017485"/>
    <lineage>
        <taxon>Bacteria</taxon>
        <taxon>Bacillati</taxon>
        <taxon>Actinomycetota</taxon>
        <taxon>Actinomycetes</taxon>
        <taxon>Micrococcales</taxon>
        <taxon>Dermabacteraceae</taxon>
        <taxon>Brachybacterium</taxon>
    </lineage>
</organism>
<feature type="compositionally biased region" description="Basic and acidic residues" evidence="2">
    <location>
        <begin position="180"/>
        <end position="190"/>
    </location>
</feature>
<dbReference type="Pfam" id="PF00498">
    <property type="entry name" value="FHA"/>
    <property type="match status" value="1"/>
</dbReference>
<feature type="compositionally biased region" description="Low complexity" evidence="2">
    <location>
        <begin position="395"/>
        <end position="410"/>
    </location>
</feature>
<keyword evidence="5" id="KW-1185">Reference proteome</keyword>
<accession>A0A220UA09</accession>
<feature type="compositionally biased region" description="Low complexity" evidence="2">
    <location>
        <begin position="742"/>
        <end position="759"/>
    </location>
</feature>
<feature type="compositionally biased region" description="Basic and acidic residues" evidence="2">
    <location>
        <begin position="455"/>
        <end position="469"/>
    </location>
</feature>
<feature type="compositionally biased region" description="Polar residues" evidence="2">
    <location>
        <begin position="732"/>
        <end position="741"/>
    </location>
</feature>
<evidence type="ECO:0000256" key="2">
    <source>
        <dbReference type="SAM" id="MobiDB-lite"/>
    </source>
</evidence>
<feature type="compositionally biased region" description="Low complexity" evidence="2">
    <location>
        <begin position="520"/>
        <end position="550"/>
    </location>
</feature>
<feature type="compositionally biased region" description="Pro residues" evidence="2">
    <location>
        <begin position="296"/>
        <end position="319"/>
    </location>
</feature>
<dbReference type="Proteomes" id="UP000198398">
    <property type="component" value="Chromosome"/>
</dbReference>
<dbReference type="Gene3D" id="2.60.200.20">
    <property type="match status" value="1"/>
</dbReference>
<dbReference type="InterPro" id="IPR000253">
    <property type="entry name" value="FHA_dom"/>
</dbReference>
<dbReference type="PROSITE" id="PS50006">
    <property type="entry name" value="FHA_DOMAIN"/>
    <property type="match status" value="1"/>
</dbReference>
<feature type="compositionally biased region" description="Pro residues" evidence="2">
    <location>
        <begin position="614"/>
        <end position="627"/>
    </location>
</feature>
<dbReference type="RefSeq" id="WP_089064236.1">
    <property type="nucleotide sequence ID" value="NZ_CP022316.1"/>
</dbReference>
<feature type="compositionally biased region" description="Low complexity" evidence="2">
    <location>
        <begin position="272"/>
        <end position="295"/>
    </location>
</feature>
<feature type="region of interest" description="Disordered" evidence="2">
    <location>
        <begin position="176"/>
        <end position="765"/>
    </location>
</feature>
<dbReference type="EMBL" id="CP022316">
    <property type="protein sequence ID" value="ASK64989.1"/>
    <property type="molecule type" value="Genomic_DNA"/>
</dbReference>